<dbReference type="Pfam" id="PF07163">
    <property type="entry name" value="Pex26"/>
    <property type="match status" value="1"/>
</dbReference>
<sequence length="294" mass="34012">MATGIELECRNEFNGVIRKVNKLLMFQNFEDVLCACRDAIVKVERYERLAARSGDPSEDSENSLKYFLSELVESLCILAVQAFAETNRHEEVLPFLKAHYHGVRHFPLKIIQICILMYGHIKNFKMADGVFKEWKKFPRNQASSSYPGILELYIINILLPQMKCNEAVKMADEDAIINTERKIALIRFVKKFEHAINEENRKKVDEQDMKKEVPGAFTEVVKKMGQVVFKFIPLHFTVVKNLSMVAVFLYLILFKTNLDTVSGLEYAKQLLRGVVYLWTSMFAPYHMATVSRKL</sequence>
<dbReference type="GeneID" id="100377138"/>
<accession>A0ABM0MNE3</accession>
<gene>
    <name evidence="3" type="primary">LOC100377138</name>
</gene>
<keyword evidence="1" id="KW-1133">Transmembrane helix</keyword>
<dbReference type="Proteomes" id="UP000694865">
    <property type="component" value="Unplaced"/>
</dbReference>
<dbReference type="InterPro" id="IPR010797">
    <property type="entry name" value="Pex26"/>
</dbReference>
<dbReference type="RefSeq" id="XP_006821534.1">
    <property type="nucleotide sequence ID" value="XM_006821471.1"/>
</dbReference>
<reference evidence="3" key="1">
    <citation type="submission" date="2025-08" db="UniProtKB">
        <authorList>
            <consortium name="RefSeq"/>
        </authorList>
    </citation>
    <scope>IDENTIFICATION</scope>
    <source>
        <tissue evidence="3">Testes</tissue>
    </source>
</reference>
<evidence type="ECO:0000313" key="2">
    <source>
        <dbReference type="Proteomes" id="UP000694865"/>
    </source>
</evidence>
<evidence type="ECO:0000313" key="3">
    <source>
        <dbReference type="RefSeq" id="XP_006821534.1"/>
    </source>
</evidence>
<feature type="transmembrane region" description="Helical" evidence="1">
    <location>
        <begin position="231"/>
        <end position="253"/>
    </location>
</feature>
<organism evidence="2 3">
    <name type="scientific">Saccoglossus kowalevskii</name>
    <name type="common">Acorn worm</name>
    <dbReference type="NCBI Taxonomy" id="10224"/>
    <lineage>
        <taxon>Eukaryota</taxon>
        <taxon>Metazoa</taxon>
        <taxon>Hemichordata</taxon>
        <taxon>Enteropneusta</taxon>
        <taxon>Harrimaniidae</taxon>
        <taxon>Saccoglossus</taxon>
    </lineage>
</organism>
<keyword evidence="1" id="KW-0812">Transmembrane</keyword>
<dbReference type="PANTHER" id="PTHR16262">
    <property type="entry name" value="PEROXISOME ASSEMBLY PROTEIN 26"/>
    <property type="match status" value="1"/>
</dbReference>
<dbReference type="PANTHER" id="PTHR16262:SF2">
    <property type="entry name" value="PEROXISOME ASSEMBLY PROTEIN 26"/>
    <property type="match status" value="1"/>
</dbReference>
<keyword evidence="2" id="KW-1185">Reference proteome</keyword>
<keyword evidence="1" id="KW-0472">Membrane</keyword>
<evidence type="ECO:0000256" key="1">
    <source>
        <dbReference type="SAM" id="Phobius"/>
    </source>
</evidence>
<protein>
    <submittedName>
        <fullName evidence="3">Peroxisome assembly protein 26-like</fullName>
    </submittedName>
</protein>
<proteinExistence type="predicted"/>
<name>A0ABM0MNE3_SACKO</name>